<evidence type="ECO:0000259" key="3">
    <source>
        <dbReference type="PROSITE" id="PS50158"/>
    </source>
</evidence>
<evidence type="ECO:0000313" key="4">
    <source>
        <dbReference type="EMBL" id="RDX86007.1"/>
    </source>
</evidence>
<evidence type="ECO:0000256" key="1">
    <source>
        <dbReference type="PROSITE-ProRule" id="PRU00047"/>
    </source>
</evidence>
<dbReference type="GO" id="GO:0008270">
    <property type="term" value="F:zinc ion binding"/>
    <property type="evidence" value="ECO:0007669"/>
    <property type="project" value="UniProtKB-KW"/>
</dbReference>
<keyword evidence="5" id="KW-1185">Reference proteome</keyword>
<dbReference type="SUPFAM" id="SSF57756">
    <property type="entry name" value="Retrovirus zinc finger-like domains"/>
    <property type="match status" value="1"/>
</dbReference>
<name>A0A371G645_MUCPR</name>
<keyword evidence="1" id="KW-0863">Zinc-finger</keyword>
<keyword evidence="2" id="KW-0812">Transmembrane</keyword>
<reference evidence="4" key="1">
    <citation type="submission" date="2018-05" db="EMBL/GenBank/DDBJ databases">
        <title>Draft genome of Mucuna pruriens seed.</title>
        <authorList>
            <person name="Nnadi N.E."/>
            <person name="Vos R."/>
            <person name="Hasami M.H."/>
            <person name="Devisetty U.K."/>
            <person name="Aguiy J.C."/>
        </authorList>
    </citation>
    <scope>NUCLEOTIDE SEQUENCE [LARGE SCALE GENOMIC DNA]</scope>
    <source>
        <strain evidence="4">JCA_2017</strain>
    </source>
</reference>
<keyword evidence="1" id="KW-0479">Metal-binding</keyword>
<feature type="non-terminal residue" evidence="4">
    <location>
        <position position="1"/>
    </location>
</feature>
<dbReference type="GO" id="GO:0003676">
    <property type="term" value="F:nucleic acid binding"/>
    <property type="evidence" value="ECO:0007669"/>
    <property type="project" value="InterPro"/>
</dbReference>
<gene>
    <name evidence="4" type="ORF">CR513_32716</name>
</gene>
<evidence type="ECO:0000313" key="5">
    <source>
        <dbReference type="Proteomes" id="UP000257109"/>
    </source>
</evidence>
<dbReference type="Gene3D" id="4.10.60.10">
    <property type="entry name" value="Zinc finger, CCHC-type"/>
    <property type="match status" value="1"/>
</dbReference>
<comment type="caution">
    <text evidence="4">The sequence shown here is derived from an EMBL/GenBank/DDBJ whole genome shotgun (WGS) entry which is preliminary data.</text>
</comment>
<protein>
    <recommendedName>
        <fullName evidence="3">CCHC-type domain-containing protein</fullName>
    </recommendedName>
</protein>
<dbReference type="AlphaFoldDB" id="A0A371G645"/>
<feature type="transmembrane region" description="Helical" evidence="2">
    <location>
        <begin position="133"/>
        <end position="151"/>
    </location>
</feature>
<dbReference type="InterPro" id="IPR036875">
    <property type="entry name" value="Znf_CCHC_sf"/>
</dbReference>
<accession>A0A371G645</accession>
<organism evidence="4 5">
    <name type="scientific">Mucuna pruriens</name>
    <name type="common">Velvet bean</name>
    <name type="synonym">Dolichos pruriens</name>
    <dbReference type="NCBI Taxonomy" id="157652"/>
    <lineage>
        <taxon>Eukaryota</taxon>
        <taxon>Viridiplantae</taxon>
        <taxon>Streptophyta</taxon>
        <taxon>Embryophyta</taxon>
        <taxon>Tracheophyta</taxon>
        <taxon>Spermatophyta</taxon>
        <taxon>Magnoliopsida</taxon>
        <taxon>eudicotyledons</taxon>
        <taxon>Gunneridae</taxon>
        <taxon>Pentapetalae</taxon>
        <taxon>rosids</taxon>
        <taxon>fabids</taxon>
        <taxon>Fabales</taxon>
        <taxon>Fabaceae</taxon>
        <taxon>Papilionoideae</taxon>
        <taxon>50 kb inversion clade</taxon>
        <taxon>NPAAA clade</taxon>
        <taxon>indigoferoid/millettioid clade</taxon>
        <taxon>Phaseoleae</taxon>
        <taxon>Mucuna</taxon>
    </lineage>
</organism>
<sequence length="314" mass="36583">MSEYFLVYYILCSLPHQCAPFKISCNTHKDKWSINKLLTMCVQEEERLIMEEGERVNLTTYAKNKKNQAKNKGKIYAEPIIKKESKCSFCKKKGHMKKDCIKKPVGSEQYFYSGGRTSSHVEAIETCNLILNLHLWVFPLISWTLVLLYPIRLKLLVFGALIDGLYEIKLQNVAYNSMHVIAGVKKIILYVMTPKIGYISIERIKQLILLILKLVYIVLRENKLTCLKEAKNGAQGLIHTLDFIDFETCVDCIKEKQTNKSKRDSKRSTNLLKIIHIYIFVVQTLTQDEALDAFIKFLRLKWRSNMEDKLRFEI</sequence>
<keyword evidence="2" id="KW-1133">Transmembrane helix</keyword>
<evidence type="ECO:0000256" key="2">
    <source>
        <dbReference type="SAM" id="Phobius"/>
    </source>
</evidence>
<dbReference type="EMBL" id="QJKJ01006643">
    <property type="protein sequence ID" value="RDX86007.1"/>
    <property type="molecule type" value="Genomic_DNA"/>
</dbReference>
<dbReference type="InterPro" id="IPR001878">
    <property type="entry name" value="Znf_CCHC"/>
</dbReference>
<proteinExistence type="predicted"/>
<keyword evidence="1" id="KW-0862">Zinc</keyword>
<keyword evidence="2" id="KW-0472">Membrane</keyword>
<dbReference type="PROSITE" id="PS50158">
    <property type="entry name" value="ZF_CCHC"/>
    <property type="match status" value="1"/>
</dbReference>
<feature type="domain" description="CCHC-type" evidence="3">
    <location>
        <begin position="86"/>
        <end position="100"/>
    </location>
</feature>
<dbReference type="Proteomes" id="UP000257109">
    <property type="component" value="Unassembled WGS sequence"/>
</dbReference>